<evidence type="ECO:0000256" key="8">
    <source>
        <dbReference type="ARBA" id="ARBA00062137"/>
    </source>
</evidence>
<accession>A0A8C6DPF9</accession>
<evidence type="ECO:0000256" key="13">
    <source>
        <dbReference type="SAM" id="MobiDB-lite"/>
    </source>
</evidence>
<protein>
    <recommendedName>
        <fullName evidence="9">Diphthine methyltransferase</fullName>
        <ecNumber evidence="6">3.1.1.97</ecNumber>
    </recommendedName>
    <alternativeName>
        <fullName evidence="11">Diphthamide biosynthesis protein 7</fullName>
    </alternativeName>
    <alternativeName>
        <fullName evidence="10">WD repeat-containing protein 85</fullName>
    </alternativeName>
</protein>
<reference evidence="14" key="1">
    <citation type="submission" date="2025-08" db="UniProtKB">
        <authorList>
            <consortium name="Ensembl"/>
        </authorList>
    </citation>
    <scope>IDENTIFICATION</scope>
</reference>
<evidence type="ECO:0000256" key="4">
    <source>
        <dbReference type="ARBA" id="ARBA00022801"/>
    </source>
</evidence>
<evidence type="ECO:0000256" key="3">
    <source>
        <dbReference type="ARBA" id="ARBA00022737"/>
    </source>
</evidence>
<dbReference type="GO" id="GO:0005737">
    <property type="term" value="C:cytoplasm"/>
    <property type="evidence" value="ECO:0007669"/>
    <property type="project" value="TreeGrafter"/>
</dbReference>
<dbReference type="PANTHER" id="PTHR46042">
    <property type="entry name" value="DIPHTHINE METHYLTRANSFERASE"/>
    <property type="match status" value="1"/>
</dbReference>
<evidence type="ECO:0000313" key="15">
    <source>
        <dbReference type="Proteomes" id="UP000694544"/>
    </source>
</evidence>
<evidence type="ECO:0000256" key="1">
    <source>
        <dbReference type="ARBA" id="ARBA00005156"/>
    </source>
</evidence>
<keyword evidence="2 12" id="KW-0853">WD repeat</keyword>
<comment type="similarity">
    <text evidence="5">Belongs to the DPH7 family.</text>
</comment>
<dbReference type="GO" id="GO:0017183">
    <property type="term" value="P:protein histidyl modification to diphthamide"/>
    <property type="evidence" value="ECO:0007669"/>
    <property type="project" value="TreeGrafter"/>
</dbReference>
<dbReference type="InterPro" id="IPR001680">
    <property type="entry name" value="WD40_rpt"/>
</dbReference>
<comment type="catalytic activity">
    <reaction evidence="7">
        <text>diphthine methyl ester-[translation elongation factor 2] + H2O = diphthine-[translation elongation factor 2] + methanol + H(+)</text>
        <dbReference type="Rhea" id="RHEA:42656"/>
        <dbReference type="Rhea" id="RHEA-COMP:10172"/>
        <dbReference type="Rhea" id="RHEA-COMP:10173"/>
        <dbReference type="ChEBI" id="CHEBI:15377"/>
        <dbReference type="ChEBI" id="CHEBI:15378"/>
        <dbReference type="ChEBI" id="CHEBI:17790"/>
        <dbReference type="ChEBI" id="CHEBI:79005"/>
        <dbReference type="ChEBI" id="CHEBI:82696"/>
        <dbReference type="EC" id="3.1.1.97"/>
    </reaction>
</comment>
<comment type="pathway">
    <text evidence="1">Protein modification; peptidyl-diphthamide biosynthesis.</text>
</comment>
<dbReference type="SMART" id="SM00320">
    <property type="entry name" value="WD40"/>
    <property type="match status" value="3"/>
</dbReference>
<feature type="region of interest" description="Disordered" evidence="13">
    <location>
        <begin position="475"/>
        <end position="537"/>
    </location>
</feature>
<evidence type="ECO:0000256" key="2">
    <source>
        <dbReference type="ARBA" id="ARBA00022574"/>
    </source>
</evidence>
<evidence type="ECO:0000313" key="14">
    <source>
        <dbReference type="Ensembl" id="ENSMMSP00000017142.1"/>
    </source>
</evidence>
<reference evidence="14" key="2">
    <citation type="submission" date="2025-09" db="UniProtKB">
        <authorList>
            <consortium name="Ensembl"/>
        </authorList>
    </citation>
    <scope>IDENTIFICATION</scope>
</reference>
<evidence type="ECO:0000256" key="5">
    <source>
        <dbReference type="ARBA" id="ARBA00038092"/>
    </source>
</evidence>
<dbReference type="SUPFAM" id="SSF50978">
    <property type="entry name" value="WD40 repeat-like"/>
    <property type="match status" value="1"/>
</dbReference>
<feature type="region of interest" description="Disordered" evidence="13">
    <location>
        <begin position="23"/>
        <end position="84"/>
    </location>
</feature>
<evidence type="ECO:0000256" key="10">
    <source>
        <dbReference type="ARBA" id="ARBA00075709"/>
    </source>
</evidence>
<comment type="subunit">
    <text evidence="8">Interacts with INCA1.</text>
</comment>
<dbReference type="FunFam" id="2.130.10.10:FF:000910">
    <property type="entry name" value="Diphthamide biosynthesis 7"/>
    <property type="match status" value="1"/>
</dbReference>
<dbReference type="PROSITE" id="PS50082">
    <property type="entry name" value="WD_REPEATS_2"/>
    <property type="match status" value="1"/>
</dbReference>
<organism evidence="14 15">
    <name type="scientific">Moschus moschiferus</name>
    <name type="common">Siberian musk deer</name>
    <name type="synonym">Moschus sibiricus</name>
    <dbReference type="NCBI Taxonomy" id="68415"/>
    <lineage>
        <taxon>Eukaryota</taxon>
        <taxon>Metazoa</taxon>
        <taxon>Chordata</taxon>
        <taxon>Craniata</taxon>
        <taxon>Vertebrata</taxon>
        <taxon>Euteleostomi</taxon>
        <taxon>Mammalia</taxon>
        <taxon>Eutheria</taxon>
        <taxon>Laurasiatheria</taxon>
        <taxon>Artiodactyla</taxon>
        <taxon>Ruminantia</taxon>
        <taxon>Pecora</taxon>
        <taxon>Moschidae</taxon>
        <taxon>Moschus</taxon>
    </lineage>
</organism>
<dbReference type="Ensembl" id="ENSMMST00000018938.1">
    <property type="protein sequence ID" value="ENSMMSP00000017142.1"/>
    <property type="gene ID" value="ENSMMSG00000013013.1"/>
</dbReference>
<proteinExistence type="inferred from homology"/>
<keyword evidence="15" id="KW-1185">Reference proteome</keyword>
<keyword evidence="3" id="KW-0677">Repeat</keyword>
<dbReference type="InterPro" id="IPR036322">
    <property type="entry name" value="WD40_repeat_dom_sf"/>
</dbReference>
<dbReference type="PANTHER" id="PTHR46042:SF1">
    <property type="entry name" value="DIPHTHINE METHYLTRANSFERASE"/>
    <property type="match status" value="1"/>
</dbReference>
<dbReference type="GO" id="GO:0061685">
    <property type="term" value="F:diphthine methylesterase activity"/>
    <property type="evidence" value="ECO:0007669"/>
    <property type="project" value="UniProtKB-EC"/>
</dbReference>
<evidence type="ECO:0000256" key="7">
    <source>
        <dbReference type="ARBA" id="ARBA00047551"/>
    </source>
</evidence>
<dbReference type="Proteomes" id="UP000694544">
    <property type="component" value="Unplaced"/>
</dbReference>
<evidence type="ECO:0000256" key="11">
    <source>
        <dbReference type="ARBA" id="ARBA00081300"/>
    </source>
</evidence>
<dbReference type="InterPro" id="IPR015943">
    <property type="entry name" value="WD40/YVTN_repeat-like_dom_sf"/>
</dbReference>
<feature type="repeat" description="WD" evidence="12">
    <location>
        <begin position="357"/>
        <end position="399"/>
    </location>
</feature>
<dbReference type="Gene3D" id="2.130.10.10">
    <property type="entry name" value="YVTN repeat-like/Quinoprotein amine dehydrogenase"/>
    <property type="match status" value="1"/>
</dbReference>
<dbReference type="InterPro" id="IPR019775">
    <property type="entry name" value="WD40_repeat_CS"/>
</dbReference>
<sequence>MATSTPCFPLLLFQSPALRGLRAGRSGAGSQAGLAAAQGTRGGLRSAGQQGARERGVLGQEAPPRKRPGVDGGSGSSAVSRLGGPGRRAAALRAVNVGTFLRLCRALPTTTAAAASSGRAGADGRVQLLQAVDTEHTVDSVEWCPLAGCRHLLACGTYQLWKPEDRPADGECQSELDVDKPPIRLGRLYLYSCSEDSSPCPLVEVQRRDTSAILDMKWCHVPVAGHPLLGVADASGSIELLRLVPSEDTWMLQPCSRLALEKQCLALSLDWSTGKAGRASDQPLKIISSDSKGQLHLLKISEAGPGLQAVVTWQAHQFEAWVAAFNYWQTEVVYSGGDDGLLKGWDTRTPGTAAFSSRRHSMGVCSIHSSPHRENVLATGSYDEHVLLWDTRSLRRPLADMPVQGGVWRLKWHPFHRDLLLAACMHGGFTIINYQMAAEEEQEAVSLSYPLPNSLVYGIDWSWLYFCRLPQNQPSYPGSDPEAGTADQDPTLKAADPSPAPSSERSADSDGVGGTTQQNESKLEAPLQPSAEDKEDVRLPTSGIKICDCDQDFEAADFDISLLATCSFYNHVLHLWKWENI</sequence>
<evidence type="ECO:0000256" key="6">
    <source>
        <dbReference type="ARBA" id="ARBA00039131"/>
    </source>
</evidence>
<dbReference type="AlphaFoldDB" id="A0A8C6DPF9"/>
<name>A0A8C6DPF9_MOSMO</name>
<dbReference type="GeneTree" id="ENSGT00390000018644"/>
<dbReference type="EC" id="3.1.1.97" evidence="6"/>
<evidence type="ECO:0000256" key="9">
    <source>
        <dbReference type="ARBA" id="ARBA00074662"/>
    </source>
</evidence>
<keyword evidence="4" id="KW-0378">Hydrolase</keyword>
<feature type="compositionally biased region" description="Low complexity" evidence="13">
    <location>
        <begin position="23"/>
        <end position="39"/>
    </location>
</feature>
<dbReference type="InterPro" id="IPR052415">
    <property type="entry name" value="Diphthine_MTase"/>
</dbReference>
<evidence type="ECO:0000256" key="12">
    <source>
        <dbReference type="PROSITE-ProRule" id="PRU00221"/>
    </source>
</evidence>
<dbReference type="PROSITE" id="PS00678">
    <property type="entry name" value="WD_REPEATS_1"/>
    <property type="match status" value="1"/>
</dbReference>